<evidence type="ECO:0000256" key="3">
    <source>
        <dbReference type="ARBA" id="ARBA00011296"/>
    </source>
</evidence>
<dbReference type="REBASE" id="621514">
    <property type="entry name" value="CcoAX7ORF60450P"/>
</dbReference>
<dbReference type="Gene3D" id="3.90.1570.50">
    <property type="match status" value="1"/>
</dbReference>
<evidence type="ECO:0000313" key="13">
    <source>
        <dbReference type="Proteomes" id="UP000287394"/>
    </source>
</evidence>
<sequence>MSDYSEDALIEQPAIQLFHEIGWSTIDCYQEAMGAAGTLGRKSRQEVVLTRRLRESLAILNPETPNEALDSAVEIITRDRSAMIPVRANHEVYQLLRDGVKVEYRDEHEERVTTTLKVIDWNDPSKNDYLLTSQLWVTGEVYKRRTDLIGFVNGIPLVFIELKANHKQLKDAYNDNLRDYKNTIPQLFWYNALIILSNGRQSKIGSMTANWEHFADWTKINSEGETGVVSLETILRGTCAPDKLGDLVENFILYSEESGGLVKLVAKNHQFLGVNNAFEAVKAIKANQGKLGVFWHTQGSGKTYSMAFFAQKVLRKLIGNHTFVIVTDRTELDDQIYKNFATVGAVTESEERVRAGSGEQLKRFLKEDHRYLFTLIQKFHVENGQTYPMLSDRSDIIVMTDEAHRSQYDIFAQNMRNALPEAAFIGFTGTPLLSGEELTKSVFGDYVSVYNFQQSVEDGATVPLYYENRIPELQLTNDDLNEDMEALLDDAVLDEAQERKLEKEFSREYHLLTRDERLNTIADDIVSHFMGRGFEGKAMMISVDKVTAARMYHKVRGYWESRLNALRAKLKTVPKEERTALEAEIAYMAETDMALIVSQSQNEVEDMAKKGIDIMPHRLRMQKEDLATKFKNPNDPLRIVFVCAMWITGFDVPSCSTVYLDKPMKNHTLMQTIARANRVFPNKSNGLIVDYVGVFRNLQKALAMYGASKAKSSAFEGDEDSPVADKSQLVAALAELIDETNKFCSSIGVDTAAIQLAQGFNRVNLINSAVELIITTKEHKLKFLSMASAVDRTFRAILPDASVNDHGPARTLFVKLADTIRVNDDPDANITDILTQVDALLDDSVEAESYLIKERPAGMKRYDLSKIDVDKLRARFEQGQKHTQTQKLQAILKKELDRLVAMNKTRMDYMEKFQAMIAEYNTGSQNADEQFQMLLDFMDGLTKEATRHISENLTEEELAIFDLLMKPSIDMSENEVKQIKKTAKDLLETLKREKLVLDWRKRQQSRAGVKLTIESVLDQLPEAFTADMYNLKCEQVYQHVYESYYGEGRSAYAAYA</sequence>
<keyword evidence="12" id="KW-0347">Helicase</keyword>
<dbReference type="GO" id="GO:0004386">
    <property type="term" value="F:helicase activity"/>
    <property type="evidence" value="ECO:0007669"/>
    <property type="project" value="UniProtKB-KW"/>
</dbReference>
<comment type="catalytic activity">
    <reaction evidence="1 11">
        <text>Endonucleolytic cleavage of DNA to give random double-stranded fragments with terminal 5'-phosphates, ATP is simultaneously hydrolyzed.</text>
        <dbReference type="EC" id="3.1.21.3"/>
    </reaction>
</comment>
<dbReference type="InterPro" id="IPR051268">
    <property type="entry name" value="Type-I_R_enzyme_R_subunit"/>
</dbReference>
<keyword evidence="4" id="KW-0540">Nuclease</keyword>
<name>A0A402CW07_9BACT</name>
<accession>A0A402CW07</accession>
<gene>
    <name evidence="12" type="primary">hsdR</name>
    <name evidence="12" type="ORF">CCAX7_60480</name>
</gene>
<evidence type="ECO:0000256" key="5">
    <source>
        <dbReference type="ARBA" id="ARBA00022741"/>
    </source>
</evidence>
<dbReference type="RefSeq" id="WP_119321552.1">
    <property type="nucleotide sequence ID" value="NZ_AP025739.1"/>
</dbReference>
<dbReference type="SUPFAM" id="SSF52540">
    <property type="entry name" value="P-loop containing nucleoside triphosphate hydrolases"/>
    <property type="match status" value="2"/>
</dbReference>
<dbReference type="Proteomes" id="UP000287394">
    <property type="component" value="Chromosome"/>
</dbReference>
<dbReference type="EC" id="3.1.21.3" evidence="11"/>
<evidence type="ECO:0000256" key="11">
    <source>
        <dbReference type="RuleBase" id="RU364115"/>
    </source>
</evidence>
<dbReference type="GO" id="GO:0005524">
    <property type="term" value="F:ATP binding"/>
    <property type="evidence" value="ECO:0007669"/>
    <property type="project" value="UniProtKB-KW"/>
</dbReference>
<evidence type="ECO:0000256" key="6">
    <source>
        <dbReference type="ARBA" id="ARBA00022747"/>
    </source>
</evidence>
<keyword evidence="9 11" id="KW-0067">ATP-binding</keyword>
<dbReference type="InterPro" id="IPR055180">
    <property type="entry name" value="HsdR_RecA-like_helicase_dom_2"/>
</dbReference>
<protein>
    <recommendedName>
        <fullName evidence="11">Type I restriction enzyme endonuclease subunit</fullName>
        <shortName evidence="11">R protein</shortName>
        <ecNumber evidence="11">3.1.21.3</ecNumber>
    </recommendedName>
</protein>
<dbReference type="KEGG" id="ccot:CCAX7_60480"/>
<organism evidence="12 13">
    <name type="scientific">Capsulimonas corticalis</name>
    <dbReference type="NCBI Taxonomy" id="2219043"/>
    <lineage>
        <taxon>Bacteria</taxon>
        <taxon>Bacillati</taxon>
        <taxon>Armatimonadota</taxon>
        <taxon>Armatimonadia</taxon>
        <taxon>Capsulimonadales</taxon>
        <taxon>Capsulimonadaceae</taxon>
        <taxon>Capsulimonas</taxon>
    </lineage>
</organism>
<dbReference type="GO" id="GO:0003677">
    <property type="term" value="F:DNA binding"/>
    <property type="evidence" value="ECO:0007669"/>
    <property type="project" value="UniProtKB-KW"/>
</dbReference>
<dbReference type="InterPro" id="IPR040980">
    <property type="entry name" value="SWI2_SNF2"/>
</dbReference>
<dbReference type="Pfam" id="PF18766">
    <property type="entry name" value="SWI2_SNF2"/>
    <property type="match status" value="1"/>
</dbReference>
<keyword evidence="8 11" id="KW-0378">Hydrolase</keyword>
<evidence type="ECO:0000256" key="2">
    <source>
        <dbReference type="ARBA" id="ARBA00008598"/>
    </source>
</evidence>
<dbReference type="InterPro" id="IPR007409">
    <property type="entry name" value="Restrct_endonuc_type1_HsdR_N"/>
</dbReference>
<dbReference type="PROSITE" id="PS51192">
    <property type="entry name" value="HELICASE_ATP_BIND_1"/>
    <property type="match status" value="1"/>
</dbReference>
<dbReference type="CDD" id="cd22332">
    <property type="entry name" value="HsdR_N"/>
    <property type="match status" value="1"/>
</dbReference>
<evidence type="ECO:0000313" key="12">
    <source>
        <dbReference type="EMBL" id="BDI33997.1"/>
    </source>
</evidence>
<evidence type="ECO:0000256" key="4">
    <source>
        <dbReference type="ARBA" id="ARBA00022722"/>
    </source>
</evidence>
<evidence type="ECO:0000256" key="10">
    <source>
        <dbReference type="ARBA" id="ARBA00023125"/>
    </source>
</evidence>
<dbReference type="EMBL" id="AP025739">
    <property type="protein sequence ID" value="BDI33997.1"/>
    <property type="molecule type" value="Genomic_DNA"/>
</dbReference>
<dbReference type="InterPro" id="IPR027417">
    <property type="entry name" value="P-loop_NTPase"/>
</dbReference>
<dbReference type="InterPro" id="IPR004473">
    <property type="entry name" value="Restrct_endonuc_typeI_HsdR"/>
</dbReference>
<dbReference type="NCBIfam" id="TIGR00348">
    <property type="entry name" value="hsdR"/>
    <property type="match status" value="1"/>
</dbReference>
<dbReference type="PANTHER" id="PTHR30195:SF15">
    <property type="entry name" value="TYPE I RESTRICTION ENZYME HINDI ENDONUCLEASE SUBUNIT"/>
    <property type="match status" value="1"/>
</dbReference>
<dbReference type="Pfam" id="PF04313">
    <property type="entry name" value="HSDR_N"/>
    <property type="match status" value="1"/>
</dbReference>
<keyword evidence="10 11" id="KW-0238">DNA-binding</keyword>
<evidence type="ECO:0000256" key="8">
    <source>
        <dbReference type="ARBA" id="ARBA00022801"/>
    </source>
</evidence>
<dbReference type="SMART" id="SM00487">
    <property type="entry name" value="DEXDc"/>
    <property type="match status" value="1"/>
</dbReference>
<dbReference type="Pfam" id="PF11867">
    <property type="entry name" value="T1RH-like_C"/>
    <property type="match status" value="1"/>
</dbReference>
<dbReference type="AlphaFoldDB" id="A0A402CW07"/>
<dbReference type="GO" id="GO:0009307">
    <property type="term" value="P:DNA restriction-modification system"/>
    <property type="evidence" value="ECO:0007669"/>
    <property type="project" value="UniProtKB-KW"/>
</dbReference>
<evidence type="ECO:0000256" key="1">
    <source>
        <dbReference type="ARBA" id="ARBA00000851"/>
    </source>
</evidence>
<dbReference type="PANTHER" id="PTHR30195">
    <property type="entry name" value="TYPE I SITE-SPECIFIC DEOXYRIBONUCLEASE PROTEIN SUBUNIT M AND R"/>
    <property type="match status" value="1"/>
</dbReference>
<keyword evidence="6 11" id="KW-0680">Restriction system</keyword>
<keyword evidence="5 11" id="KW-0547">Nucleotide-binding</keyword>
<dbReference type="InterPro" id="IPR014001">
    <property type="entry name" value="Helicase_ATP-bd"/>
</dbReference>
<dbReference type="CDD" id="cd18800">
    <property type="entry name" value="SF2_C_EcoR124I-like"/>
    <property type="match status" value="1"/>
</dbReference>
<dbReference type="GO" id="GO:0009035">
    <property type="term" value="F:type I site-specific deoxyribonuclease activity"/>
    <property type="evidence" value="ECO:0007669"/>
    <property type="project" value="UniProtKB-EC"/>
</dbReference>
<keyword evidence="7" id="KW-0255">Endonuclease</keyword>
<keyword evidence="13" id="KW-1185">Reference proteome</keyword>
<dbReference type="InterPro" id="IPR021810">
    <property type="entry name" value="T1RH-like_C"/>
</dbReference>
<comment type="function">
    <text evidence="11">Subunit R is required for both nuclease and ATPase activities, but not for modification.</text>
</comment>
<comment type="similarity">
    <text evidence="2 11">Belongs to the HsdR family.</text>
</comment>
<evidence type="ECO:0000256" key="9">
    <source>
        <dbReference type="ARBA" id="ARBA00022840"/>
    </source>
</evidence>
<evidence type="ECO:0000256" key="7">
    <source>
        <dbReference type="ARBA" id="ARBA00022759"/>
    </source>
</evidence>
<dbReference type="Gene3D" id="3.40.50.300">
    <property type="entry name" value="P-loop containing nucleotide triphosphate hydrolases"/>
    <property type="match status" value="2"/>
</dbReference>
<dbReference type="OrthoDB" id="9758243at2"/>
<comment type="subunit">
    <text evidence="3 11">The type I restriction/modification system is composed of three polypeptides R, M and S.</text>
</comment>
<proteinExistence type="inferred from homology"/>
<reference evidence="12 13" key="1">
    <citation type="journal article" date="2019" name="Int. J. Syst. Evol. Microbiol.">
        <title>Capsulimonas corticalis gen. nov., sp. nov., an aerobic capsulated bacterium, of a novel bacterial order, Capsulimonadales ord. nov., of the class Armatimonadia of the phylum Armatimonadetes.</title>
        <authorList>
            <person name="Li J."/>
            <person name="Kudo C."/>
            <person name="Tonouchi A."/>
        </authorList>
    </citation>
    <scope>NUCLEOTIDE SEQUENCE [LARGE SCALE GENOMIC DNA]</scope>
    <source>
        <strain evidence="12 13">AX-7</strain>
    </source>
</reference>
<dbReference type="Pfam" id="PF22679">
    <property type="entry name" value="T1R_D3-like"/>
    <property type="match status" value="1"/>
</dbReference>